<reference evidence="1 2" key="1">
    <citation type="submission" date="2017-08" db="EMBL/GenBank/DDBJ databases">
        <title>Complete genome sequence of Gluconacetobacter saccharivorans CV1 isolated from Fermented Vinegar.</title>
        <authorList>
            <person name="Kim S.-Y."/>
        </authorList>
    </citation>
    <scope>NUCLEOTIDE SEQUENCE [LARGE SCALE GENOMIC DNA]</scope>
    <source>
        <strain evidence="1 2">CV1</strain>
    </source>
</reference>
<keyword evidence="2" id="KW-1185">Reference proteome</keyword>
<name>A0A347WDH7_9PROT</name>
<organism evidence="1 2">
    <name type="scientific">Komagataeibacter saccharivorans</name>
    <dbReference type="NCBI Taxonomy" id="265959"/>
    <lineage>
        <taxon>Bacteria</taxon>
        <taxon>Pseudomonadati</taxon>
        <taxon>Pseudomonadota</taxon>
        <taxon>Alphaproteobacteria</taxon>
        <taxon>Acetobacterales</taxon>
        <taxon>Acetobacteraceae</taxon>
        <taxon>Komagataeibacter</taxon>
    </lineage>
</organism>
<sequence>MTARRCSRLVLAAQKCFLEYFVAGTSARSAAEIIGVNRNTATLFYRKRWEIIAGHNAPEEKIEVDESYSADTVKTKEPRSAAGKVAVFGLLKPGGHVHAVMIPNAGSGKREAGSGKREAGSPCRSFEGKYVQIQSFIQTCGTPTGRLISLGSFMKGSATQALQQGRNHINGIVGFWKQAKHHLTSIHWNTTKRLSSLPC</sequence>
<gene>
    <name evidence="1" type="ORF">CD178_02168</name>
</gene>
<proteinExistence type="predicted"/>
<dbReference type="Proteomes" id="UP000264120">
    <property type="component" value="Chromosome"/>
</dbReference>
<protein>
    <recommendedName>
        <fullName evidence="3">Transposase</fullName>
    </recommendedName>
</protein>
<dbReference type="KEGG" id="ksc:CD178_02168"/>
<evidence type="ECO:0000313" key="1">
    <source>
        <dbReference type="EMBL" id="AXY22920.1"/>
    </source>
</evidence>
<evidence type="ECO:0000313" key="2">
    <source>
        <dbReference type="Proteomes" id="UP000264120"/>
    </source>
</evidence>
<dbReference type="EMBL" id="CP023036">
    <property type="protein sequence ID" value="AXY22920.1"/>
    <property type="molecule type" value="Genomic_DNA"/>
</dbReference>
<dbReference type="AlphaFoldDB" id="A0A347WDH7"/>
<evidence type="ECO:0008006" key="3">
    <source>
        <dbReference type="Google" id="ProtNLM"/>
    </source>
</evidence>
<accession>A0A347WDH7</accession>